<dbReference type="Proteomes" id="UP001158045">
    <property type="component" value="Unassembled WGS sequence"/>
</dbReference>
<proteinExistence type="predicted"/>
<feature type="transmembrane region" description="Helical" evidence="1">
    <location>
        <begin position="12"/>
        <end position="30"/>
    </location>
</feature>
<dbReference type="EMBL" id="JARYZI010000001">
    <property type="protein sequence ID" value="MDH8676940.1"/>
    <property type="molecule type" value="Genomic_DNA"/>
</dbReference>
<evidence type="ECO:0000313" key="2">
    <source>
        <dbReference type="EMBL" id="MDH8676940.1"/>
    </source>
</evidence>
<keyword evidence="1" id="KW-0812">Transmembrane</keyword>
<keyword evidence="1" id="KW-1133">Transmembrane helix</keyword>
<feature type="transmembrane region" description="Helical" evidence="1">
    <location>
        <begin position="42"/>
        <end position="63"/>
    </location>
</feature>
<sequence length="122" mass="14300">MIKHIIKEKNNVWIIIAYILVLVLINGLLINKFSINNFFEKSIIFSFGMVAKILLVLVPFIVIEEKIECRSKWSKRLIRINAVFLTSLACIWFLDSIILYCNYFILWLAFGIKTDKLITETN</sequence>
<keyword evidence="3" id="KW-1185">Reference proteome</keyword>
<comment type="caution">
    <text evidence="2">The sequence shown here is derived from an EMBL/GenBank/DDBJ whole genome shotgun (WGS) entry which is preliminary data.</text>
</comment>
<name>A0ABT6N952_9FIRM</name>
<accession>A0ABT6N952</accession>
<gene>
    <name evidence="2" type="ORF">QE109_02210</name>
</gene>
<reference evidence="2 3" key="1">
    <citation type="submission" date="2023-04" db="EMBL/GenBank/DDBJ databases">
        <title>Fusibacter bizertensis strain WBS, isolated from littoral bottom sediments of the Arctic seas - biochemical and genomic analysis.</title>
        <authorList>
            <person name="Brioukhanov A.L."/>
        </authorList>
    </citation>
    <scope>NUCLEOTIDE SEQUENCE [LARGE SCALE GENOMIC DNA]</scope>
    <source>
        <strain evidence="2 3">WBS</strain>
    </source>
</reference>
<evidence type="ECO:0000313" key="3">
    <source>
        <dbReference type="Proteomes" id="UP001158045"/>
    </source>
</evidence>
<keyword evidence="1" id="KW-0472">Membrane</keyword>
<organism evidence="2 3">
    <name type="scientific">Fusibacter bizertensis</name>
    <dbReference type="NCBI Taxonomy" id="1488331"/>
    <lineage>
        <taxon>Bacteria</taxon>
        <taxon>Bacillati</taxon>
        <taxon>Bacillota</taxon>
        <taxon>Clostridia</taxon>
        <taxon>Eubacteriales</taxon>
        <taxon>Eubacteriales Family XII. Incertae Sedis</taxon>
        <taxon>Fusibacter</taxon>
    </lineage>
</organism>
<dbReference type="RefSeq" id="WP_281092740.1">
    <property type="nucleotide sequence ID" value="NZ_JARYZI010000001.1"/>
</dbReference>
<protein>
    <submittedName>
        <fullName evidence="2">Uncharacterized protein</fullName>
    </submittedName>
</protein>
<evidence type="ECO:0000256" key="1">
    <source>
        <dbReference type="SAM" id="Phobius"/>
    </source>
</evidence>
<feature type="transmembrane region" description="Helical" evidence="1">
    <location>
        <begin position="83"/>
        <end position="110"/>
    </location>
</feature>